<comment type="caution">
    <text evidence="1">The sequence shown here is derived from an EMBL/GenBank/DDBJ whole genome shotgun (WGS) entry which is preliminary data.</text>
</comment>
<name>A0ABP7TCP5_9PSEU</name>
<gene>
    <name evidence="1" type="ORF">GCM10022247_56000</name>
</gene>
<protein>
    <recommendedName>
        <fullName evidence="3">Transposase</fullName>
    </recommendedName>
</protein>
<keyword evidence="2" id="KW-1185">Reference proteome</keyword>
<sequence length="49" mass="5375">MLDERGVRTPPVLVNENTLMALLAKVARDARRRGLPPVAWAVEPATPIL</sequence>
<reference evidence="2" key="1">
    <citation type="journal article" date="2019" name="Int. J. Syst. Evol. Microbiol.">
        <title>The Global Catalogue of Microorganisms (GCM) 10K type strain sequencing project: providing services to taxonomists for standard genome sequencing and annotation.</title>
        <authorList>
            <consortium name="The Broad Institute Genomics Platform"/>
            <consortium name="The Broad Institute Genome Sequencing Center for Infectious Disease"/>
            <person name="Wu L."/>
            <person name="Ma J."/>
        </authorList>
    </citation>
    <scope>NUCLEOTIDE SEQUENCE [LARGE SCALE GENOMIC DNA]</scope>
    <source>
        <strain evidence="2">JCM 17342</strain>
    </source>
</reference>
<proteinExistence type="predicted"/>
<evidence type="ECO:0000313" key="2">
    <source>
        <dbReference type="Proteomes" id="UP001501747"/>
    </source>
</evidence>
<evidence type="ECO:0008006" key="3">
    <source>
        <dbReference type="Google" id="ProtNLM"/>
    </source>
</evidence>
<accession>A0ABP7TCP5</accession>
<dbReference type="Proteomes" id="UP001501747">
    <property type="component" value="Unassembled WGS sequence"/>
</dbReference>
<evidence type="ECO:0000313" key="1">
    <source>
        <dbReference type="EMBL" id="GAA4024289.1"/>
    </source>
</evidence>
<organism evidence="1 2">
    <name type="scientific">Allokutzneria multivorans</name>
    <dbReference type="NCBI Taxonomy" id="1142134"/>
    <lineage>
        <taxon>Bacteria</taxon>
        <taxon>Bacillati</taxon>
        <taxon>Actinomycetota</taxon>
        <taxon>Actinomycetes</taxon>
        <taxon>Pseudonocardiales</taxon>
        <taxon>Pseudonocardiaceae</taxon>
        <taxon>Allokutzneria</taxon>
    </lineage>
</organism>
<dbReference type="EMBL" id="BAABAL010000018">
    <property type="protein sequence ID" value="GAA4024289.1"/>
    <property type="molecule type" value="Genomic_DNA"/>
</dbReference>